<dbReference type="InterPro" id="IPR008310">
    <property type="entry name" value="UPF0735_ACT_dom-cont"/>
</dbReference>
<dbReference type="InterPro" id="IPR045865">
    <property type="entry name" value="ACT-like_dom_sf"/>
</dbReference>
<comment type="caution">
    <text evidence="3">The sequence shown here is derived from an EMBL/GenBank/DDBJ whole genome shotgun (WGS) entry which is preliminary data.</text>
</comment>
<evidence type="ECO:0000259" key="2">
    <source>
        <dbReference type="PROSITE" id="PS51671"/>
    </source>
</evidence>
<protein>
    <recommendedName>
        <fullName evidence="1">UPF0735 ACT domain-containing protein J2S11_000165</fullName>
    </recommendedName>
</protein>
<evidence type="ECO:0000313" key="4">
    <source>
        <dbReference type="Proteomes" id="UP001235840"/>
    </source>
</evidence>
<dbReference type="SUPFAM" id="SSF55021">
    <property type="entry name" value="ACT-like"/>
    <property type="match status" value="1"/>
</dbReference>
<dbReference type="GO" id="GO:0004106">
    <property type="term" value="F:chorismate mutase activity"/>
    <property type="evidence" value="ECO:0007669"/>
    <property type="project" value="UniProtKB-EC"/>
</dbReference>
<keyword evidence="4" id="KW-1185">Reference proteome</keyword>
<dbReference type="NCBIfam" id="NF003361">
    <property type="entry name" value="PRK04435.1"/>
    <property type="match status" value="1"/>
</dbReference>
<dbReference type="PIRSF" id="PIRSF025624">
    <property type="entry name" value="ACT_PheB"/>
    <property type="match status" value="1"/>
</dbReference>
<dbReference type="CDD" id="cd04888">
    <property type="entry name" value="ACT_PheB-BS"/>
    <property type="match status" value="1"/>
</dbReference>
<accession>A0ABT9VTE9</accession>
<dbReference type="HAMAP" id="MF_00707">
    <property type="entry name" value="UPF0735"/>
    <property type="match status" value="1"/>
</dbReference>
<evidence type="ECO:0000313" key="3">
    <source>
        <dbReference type="EMBL" id="MDQ0164266.1"/>
    </source>
</evidence>
<name>A0ABT9VTE9_9BACI</name>
<evidence type="ECO:0000256" key="1">
    <source>
        <dbReference type="HAMAP-Rule" id="MF_00707"/>
    </source>
</evidence>
<dbReference type="InterPro" id="IPR002912">
    <property type="entry name" value="ACT_dom"/>
</dbReference>
<feature type="domain" description="ACT" evidence="2">
    <location>
        <begin position="72"/>
        <end position="147"/>
    </location>
</feature>
<dbReference type="Proteomes" id="UP001235840">
    <property type="component" value="Unassembled WGS sequence"/>
</dbReference>
<comment type="similarity">
    <text evidence="1">Belongs to the UPF0735 family.</text>
</comment>
<sequence>MENNKETYYLIRADILPESIQKTIEAKRLLDRGEAETIQQAVEQVGLSRSAYYKYKDAIHPFNAVMKQKIITVSLNLDHRSGVLSKMLSHIAANRGNVLTINQSIPLQGLANVVLSIETAQMSLTATQLTKELSQIDGVQKVTIIAQENREG</sequence>
<dbReference type="RefSeq" id="WP_307389627.1">
    <property type="nucleotide sequence ID" value="NZ_BAAADK010000009.1"/>
</dbReference>
<organism evidence="3 4">
    <name type="scientific">Caldalkalibacillus horti</name>
    <dbReference type="NCBI Taxonomy" id="77523"/>
    <lineage>
        <taxon>Bacteria</taxon>
        <taxon>Bacillati</taxon>
        <taxon>Bacillota</taxon>
        <taxon>Bacilli</taxon>
        <taxon>Bacillales</taxon>
        <taxon>Bacillaceae</taxon>
        <taxon>Caldalkalibacillus</taxon>
    </lineage>
</organism>
<dbReference type="EMBL" id="JAUSTY010000001">
    <property type="protein sequence ID" value="MDQ0164266.1"/>
    <property type="molecule type" value="Genomic_DNA"/>
</dbReference>
<keyword evidence="3" id="KW-0413">Isomerase</keyword>
<gene>
    <name evidence="3" type="ORF">J2S11_000165</name>
</gene>
<proteinExistence type="inferred from homology"/>
<reference evidence="3 4" key="1">
    <citation type="submission" date="2023-07" db="EMBL/GenBank/DDBJ databases">
        <title>Genomic Encyclopedia of Type Strains, Phase IV (KMG-IV): sequencing the most valuable type-strain genomes for metagenomic binning, comparative biology and taxonomic classification.</title>
        <authorList>
            <person name="Goeker M."/>
        </authorList>
    </citation>
    <scope>NUCLEOTIDE SEQUENCE [LARGE SCALE GENOMIC DNA]</scope>
    <source>
        <strain evidence="3 4">DSM 12751</strain>
    </source>
</reference>
<dbReference type="PROSITE" id="PS51671">
    <property type="entry name" value="ACT"/>
    <property type="match status" value="1"/>
</dbReference>